<keyword evidence="6 7" id="KW-0862">Zinc</keyword>
<dbReference type="InterPro" id="IPR050110">
    <property type="entry name" value="Glyoxalase_II_hydrolase"/>
</dbReference>
<feature type="binding site" evidence="7">
    <location>
        <position position="54"/>
    </location>
    <ligand>
        <name>Zn(2+)</name>
        <dbReference type="ChEBI" id="CHEBI:29105"/>
        <label>1</label>
    </ligand>
</feature>
<dbReference type="InterPro" id="IPR036866">
    <property type="entry name" value="RibonucZ/Hydroxyglut_hydro"/>
</dbReference>
<gene>
    <name evidence="7 8" type="primary">gloB</name>
    <name evidence="8" type="ORF">C3928_06525</name>
</gene>
<dbReference type="PIRSF" id="PIRSF005457">
    <property type="entry name" value="Glx"/>
    <property type="match status" value="1"/>
</dbReference>
<dbReference type="Pfam" id="PF00753">
    <property type="entry name" value="Lactamase_B"/>
    <property type="match status" value="1"/>
</dbReference>
<feature type="binding site" evidence="7">
    <location>
        <position position="59"/>
    </location>
    <ligand>
        <name>Zn(2+)</name>
        <dbReference type="ChEBI" id="CHEBI:29105"/>
        <label>2</label>
    </ligand>
</feature>
<dbReference type="InterPro" id="IPR035680">
    <property type="entry name" value="Clx_II_MBL"/>
</dbReference>
<dbReference type="InterPro" id="IPR017782">
    <property type="entry name" value="Hydroxyacylglutathione_Hdrlase"/>
</dbReference>
<feature type="binding site" evidence="7">
    <location>
        <position position="130"/>
    </location>
    <ligand>
        <name>Zn(2+)</name>
        <dbReference type="ChEBI" id="CHEBI:29105"/>
        <label>1</label>
    </ligand>
</feature>
<dbReference type="UniPathway" id="UPA00619">
    <property type="reaction ID" value="UER00676"/>
</dbReference>
<dbReference type="GO" id="GO:0046872">
    <property type="term" value="F:metal ion binding"/>
    <property type="evidence" value="ECO:0007669"/>
    <property type="project" value="UniProtKB-KW"/>
</dbReference>
<dbReference type="CDD" id="cd07723">
    <property type="entry name" value="hydroxyacylglutathione_hydrolase_MBL-fold"/>
    <property type="match status" value="1"/>
</dbReference>
<dbReference type="PANTHER" id="PTHR43705">
    <property type="entry name" value="HYDROXYACYLGLUTATHIONE HYDROLASE"/>
    <property type="match status" value="1"/>
</dbReference>
<evidence type="ECO:0000256" key="4">
    <source>
        <dbReference type="ARBA" id="ARBA00022723"/>
    </source>
</evidence>
<evidence type="ECO:0000256" key="2">
    <source>
        <dbReference type="ARBA" id="ARBA00004963"/>
    </source>
</evidence>
<evidence type="ECO:0000256" key="7">
    <source>
        <dbReference type="HAMAP-Rule" id="MF_01374"/>
    </source>
</evidence>
<organism evidence="8 9">
    <name type="scientific">Legionella pneumophila</name>
    <dbReference type="NCBI Taxonomy" id="446"/>
    <lineage>
        <taxon>Bacteria</taxon>
        <taxon>Pseudomonadati</taxon>
        <taxon>Pseudomonadota</taxon>
        <taxon>Gammaproteobacteria</taxon>
        <taxon>Legionellales</taxon>
        <taxon>Legionellaceae</taxon>
        <taxon>Legionella</taxon>
    </lineage>
</organism>
<feature type="binding site" evidence="7">
    <location>
        <position position="111"/>
    </location>
    <ligand>
        <name>Zn(2+)</name>
        <dbReference type="ChEBI" id="CHEBI:29105"/>
        <label>1</label>
    </ligand>
</feature>
<evidence type="ECO:0000256" key="5">
    <source>
        <dbReference type="ARBA" id="ARBA00022801"/>
    </source>
</evidence>
<comment type="cofactor">
    <cofactor evidence="7">
        <name>Zn(2+)</name>
        <dbReference type="ChEBI" id="CHEBI:29105"/>
    </cofactor>
    <text evidence="7">Binds 2 Zn(2+) ions per subunit.</text>
</comment>
<name>A0A2S6EZ17_LEGPN</name>
<dbReference type="Pfam" id="PF16123">
    <property type="entry name" value="HAGH_C"/>
    <property type="match status" value="1"/>
</dbReference>
<comment type="similarity">
    <text evidence="3 7">Belongs to the metallo-beta-lactamase superfamily. Glyoxalase II family.</text>
</comment>
<evidence type="ECO:0000256" key="6">
    <source>
        <dbReference type="ARBA" id="ARBA00022833"/>
    </source>
</evidence>
<dbReference type="SUPFAM" id="SSF56281">
    <property type="entry name" value="Metallo-hydrolase/oxidoreductase"/>
    <property type="match status" value="1"/>
</dbReference>
<evidence type="ECO:0000256" key="1">
    <source>
        <dbReference type="ARBA" id="ARBA00001623"/>
    </source>
</evidence>
<feature type="binding site" evidence="7">
    <location>
        <position position="168"/>
    </location>
    <ligand>
        <name>Zn(2+)</name>
        <dbReference type="ChEBI" id="CHEBI:29105"/>
        <label>2</label>
    </ligand>
</feature>
<feature type="binding site" evidence="7">
    <location>
        <position position="58"/>
    </location>
    <ligand>
        <name>Zn(2+)</name>
        <dbReference type="ChEBI" id="CHEBI:29105"/>
        <label>2</label>
    </ligand>
</feature>
<dbReference type="EMBL" id="PQWY01000011">
    <property type="protein sequence ID" value="PPK30420.1"/>
    <property type="molecule type" value="Genomic_DNA"/>
</dbReference>
<dbReference type="AlphaFoldDB" id="A0A2S6EZ17"/>
<comment type="function">
    <text evidence="7">Thiolesterase that catalyzes the hydrolysis of S-D-lactoyl-glutathione to form glutathione and D-lactic acid.</text>
</comment>
<evidence type="ECO:0000313" key="8">
    <source>
        <dbReference type="EMBL" id="PPK30420.1"/>
    </source>
</evidence>
<evidence type="ECO:0000313" key="9">
    <source>
        <dbReference type="Proteomes" id="UP000239239"/>
    </source>
</evidence>
<dbReference type="EC" id="3.1.2.6" evidence="7"/>
<dbReference type="Gene3D" id="3.60.15.10">
    <property type="entry name" value="Ribonuclease Z/Hydroxyacylglutathione hydrolase-like"/>
    <property type="match status" value="1"/>
</dbReference>
<keyword evidence="4 7" id="KW-0479">Metal-binding</keyword>
<comment type="caution">
    <text evidence="8">The sequence shown here is derived from an EMBL/GenBank/DDBJ whole genome shotgun (WGS) entry which is preliminary data.</text>
</comment>
<accession>A0A2S6EZ17</accession>
<dbReference type="NCBIfam" id="TIGR03413">
    <property type="entry name" value="GSH_gloB"/>
    <property type="match status" value="1"/>
</dbReference>
<reference evidence="8 9" key="1">
    <citation type="submission" date="2018-02" db="EMBL/GenBank/DDBJ databases">
        <title>Draft genome sequences of four Legionella pneumophila clinical strains isolated in Ontario.</title>
        <authorList>
            <person name="Fortuna A."/>
            <person name="Ramnarine R."/>
            <person name="Li A."/>
            <person name="Frantz C."/>
            <person name="Mallo G."/>
        </authorList>
    </citation>
    <scope>NUCLEOTIDE SEQUENCE [LARGE SCALE GENOMIC DNA]</scope>
    <source>
        <strain evidence="8 9">LG61</strain>
    </source>
</reference>
<evidence type="ECO:0000256" key="3">
    <source>
        <dbReference type="ARBA" id="ARBA00006759"/>
    </source>
</evidence>
<dbReference type="GO" id="GO:0019243">
    <property type="term" value="P:methylglyoxal catabolic process to D-lactate via S-lactoyl-glutathione"/>
    <property type="evidence" value="ECO:0007669"/>
    <property type="project" value="UniProtKB-UniRule"/>
</dbReference>
<dbReference type="SMART" id="SM00849">
    <property type="entry name" value="Lactamase_B"/>
    <property type="match status" value="1"/>
</dbReference>
<protein>
    <recommendedName>
        <fullName evidence="7">Hydroxyacylglutathione hydrolase</fullName>
        <ecNumber evidence="7">3.1.2.6</ecNumber>
    </recommendedName>
    <alternativeName>
        <fullName evidence="7">Glyoxalase II</fullName>
        <shortName evidence="7">Glx II</shortName>
    </alternativeName>
</protein>
<comment type="subunit">
    <text evidence="7">Monomer.</text>
</comment>
<dbReference type="InterPro" id="IPR001279">
    <property type="entry name" value="Metallo-B-lactamas"/>
</dbReference>
<dbReference type="InterPro" id="IPR032282">
    <property type="entry name" value="HAGH_C"/>
</dbReference>
<dbReference type="Proteomes" id="UP000239239">
    <property type="component" value="Unassembled WGS sequence"/>
</dbReference>
<dbReference type="PANTHER" id="PTHR43705:SF1">
    <property type="entry name" value="HYDROXYACYLGLUTATHIONE HYDROLASE GLOB"/>
    <property type="match status" value="1"/>
</dbReference>
<comment type="pathway">
    <text evidence="2 7">Secondary metabolite metabolism; methylglyoxal degradation; (R)-lactate from methylglyoxal: step 2/2.</text>
</comment>
<keyword evidence="5 7" id="KW-0378">Hydrolase</keyword>
<dbReference type="HAMAP" id="MF_01374">
    <property type="entry name" value="Glyoxalase_2"/>
    <property type="match status" value="1"/>
</dbReference>
<sequence length="254" mass="28827">MTVLPISAFSDNYIWVFIDKIAGAFDCVDPGEAAQIIRFAQSNQLTLRTILLTHHHYDHTGGVDSLVKQWPSCKVYGPMDERINHITKPVKQGQSVQIGCLNFHVLFNPGHTSTHISYYEPEQGWLFCGDTLFSAGCGRVFDGTIEELHESLLLFKKLPRDTKVFCAHEYTLQNLRFAHTVEPCNSSVIDYMQQIMKQSSPCTLPSTIDLELSINPFLRTDEEQVKQYALSHGARSSDSLDVFKVLRNQKNLFK</sequence>
<feature type="binding site" evidence="7">
    <location>
        <position position="130"/>
    </location>
    <ligand>
        <name>Zn(2+)</name>
        <dbReference type="ChEBI" id="CHEBI:29105"/>
        <label>2</label>
    </ligand>
</feature>
<comment type="catalytic activity">
    <reaction evidence="1 7">
        <text>an S-(2-hydroxyacyl)glutathione + H2O = a 2-hydroxy carboxylate + glutathione + H(+)</text>
        <dbReference type="Rhea" id="RHEA:21864"/>
        <dbReference type="ChEBI" id="CHEBI:15377"/>
        <dbReference type="ChEBI" id="CHEBI:15378"/>
        <dbReference type="ChEBI" id="CHEBI:57925"/>
        <dbReference type="ChEBI" id="CHEBI:58896"/>
        <dbReference type="ChEBI" id="CHEBI:71261"/>
        <dbReference type="EC" id="3.1.2.6"/>
    </reaction>
</comment>
<dbReference type="RefSeq" id="WP_027226820.1">
    <property type="nucleotide sequence ID" value="NZ_CP017601.1"/>
</dbReference>
<feature type="binding site" evidence="7">
    <location>
        <position position="56"/>
    </location>
    <ligand>
        <name>Zn(2+)</name>
        <dbReference type="ChEBI" id="CHEBI:29105"/>
        <label>1</label>
    </ligand>
</feature>
<dbReference type="GO" id="GO:0004416">
    <property type="term" value="F:hydroxyacylglutathione hydrolase activity"/>
    <property type="evidence" value="ECO:0007669"/>
    <property type="project" value="UniProtKB-UniRule"/>
</dbReference>
<dbReference type="OrthoDB" id="9802248at2"/>
<proteinExistence type="inferred from homology"/>